<evidence type="ECO:0000313" key="2">
    <source>
        <dbReference type="EMBL" id="PIW07594.1"/>
    </source>
</evidence>
<proteinExistence type="predicted"/>
<dbReference type="AlphaFoldDB" id="A0A2M7FQ80"/>
<accession>A0A2M7FQ80</accession>
<gene>
    <name evidence="2" type="ORF">COW38_02495</name>
</gene>
<dbReference type="EMBL" id="PFFO01000106">
    <property type="protein sequence ID" value="PIW07594.1"/>
    <property type="molecule type" value="Genomic_DNA"/>
</dbReference>
<sequence length="86" mass="10187">MATKLLQNINWTPIFKYLDKNFATKQDVANLKEELVEKISHLPTKEEYYSTMDKWMKATSTHDIEKSAHKNAHKRIEDHLNFSHTL</sequence>
<evidence type="ECO:0000256" key="1">
    <source>
        <dbReference type="SAM" id="MobiDB-lite"/>
    </source>
</evidence>
<evidence type="ECO:0000313" key="3">
    <source>
        <dbReference type="Proteomes" id="UP000230556"/>
    </source>
</evidence>
<organism evidence="2 3">
    <name type="scientific">Candidatus Collierbacteria bacterium CG17_big_fil_post_rev_8_21_14_2_50_45_7</name>
    <dbReference type="NCBI Taxonomy" id="1974536"/>
    <lineage>
        <taxon>Bacteria</taxon>
        <taxon>Candidatus Collieribacteriota</taxon>
    </lineage>
</organism>
<comment type="caution">
    <text evidence="2">The sequence shown here is derived from an EMBL/GenBank/DDBJ whole genome shotgun (WGS) entry which is preliminary data.</text>
</comment>
<name>A0A2M7FQ80_9BACT</name>
<dbReference type="Proteomes" id="UP000230556">
    <property type="component" value="Unassembled WGS sequence"/>
</dbReference>
<feature type="region of interest" description="Disordered" evidence="1">
    <location>
        <begin position="66"/>
        <end position="86"/>
    </location>
</feature>
<protein>
    <submittedName>
        <fullName evidence="2">Uncharacterized protein</fullName>
    </submittedName>
</protein>
<reference evidence="3" key="1">
    <citation type="submission" date="2017-09" db="EMBL/GenBank/DDBJ databases">
        <title>Depth-based differentiation of microbial function through sediment-hosted aquifers and enrichment of novel symbionts in the deep terrestrial subsurface.</title>
        <authorList>
            <person name="Probst A.J."/>
            <person name="Ladd B."/>
            <person name="Jarett J.K."/>
            <person name="Geller-Mcgrath D.E."/>
            <person name="Sieber C.M.K."/>
            <person name="Emerson J.B."/>
            <person name="Anantharaman K."/>
            <person name="Thomas B.C."/>
            <person name="Malmstrom R."/>
            <person name="Stieglmeier M."/>
            <person name="Klingl A."/>
            <person name="Woyke T."/>
            <person name="Ryan C.M."/>
            <person name="Banfield J.F."/>
        </authorList>
    </citation>
    <scope>NUCLEOTIDE SEQUENCE [LARGE SCALE GENOMIC DNA]</scope>
</reference>